<evidence type="ECO:0000256" key="1">
    <source>
        <dbReference type="SAM" id="MobiDB-lite"/>
    </source>
</evidence>
<keyword evidence="3" id="KW-1185">Reference proteome</keyword>
<protein>
    <submittedName>
        <fullName evidence="2">Uncharacterized protein</fullName>
    </submittedName>
</protein>
<reference evidence="2 3" key="1">
    <citation type="journal article" date="2016" name="Mol. Biol. Evol.">
        <title>Comparative Genomics of Early-Diverging Mushroom-Forming Fungi Provides Insights into the Origins of Lignocellulose Decay Capabilities.</title>
        <authorList>
            <person name="Nagy L.G."/>
            <person name="Riley R."/>
            <person name="Tritt A."/>
            <person name="Adam C."/>
            <person name="Daum C."/>
            <person name="Floudas D."/>
            <person name="Sun H."/>
            <person name="Yadav J.S."/>
            <person name="Pangilinan J."/>
            <person name="Larsson K.H."/>
            <person name="Matsuura K."/>
            <person name="Barry K."/>
            <person name="Labutti K."/>
            <person name="Kuo R."/>
            <person name="Ohm R.A."/>
            <person name="Bhattacharya S.S."/>
            <person name="Shirouzu T."/>
            <person name="Yoshinaga Y."/>
            <person name="Martin F.M."/>
            <person name="Grigoriev I.V."/>
            <person name="Hibbett D.S."/>
        </authorList>
    </citation>
    <scope>NUCLEOTIDE SEQUENCE [LARGE SCALE GENOMIC DNA]</scope>
    <source>
        <strain evidence="2 3">CBS 109695</strain>
    </source>
</reference>
<name>A0A165XUG3_9AGAM</name>
<gene>
    <name evidence="2" type="ORF">FIBSPDRAFT_250662</name>
</gene>
<evidence type="ECO:0000313" key="3">
    <source>
        <dbReference type="Proteomes" id="UP000076532"/>
    </source>
</evidence>
<dbReference type="EMBL" id="KV417711">
    <property type="protein sequence ID" value="KZP08910.1"/>
    <property type="molecule type" value="Genomic_DNA"/>
</dbReference>
<feature type="region of interest" description="Disordered" evidence="1">
    <location>
        <begin position="1"/>
        <end position="45"/>
    </location>
</feature>
<dbReference type="AlphaFoldDB" id="A0A165XUG3"/>
<sequence>MADRNQYPMMPQNFNPSSISCSRPNSRRAIPTTISGASPAPTTRACGRRCRRFRTLTVRRTGLE</sequence>
<feature type="compositionally biased region" description="Polar residues" evidence="1">
    <location>
        <begin position="12"/>
        <end position="24"/>
    </location>
</feature>
<dbReference type="PROSITE" id="PS51257">
    <property type="entry name" value="PROKAR_LIPOPROTEIN"/>
    <property type="match status" value="1"/>
</dbReference>
<organism evidence="2 3">
    <name type="scientific">Athelia psychrophila</name>
    <dbReference type="NCBI Taxonomy" id="1759441"/>
    <lineage>
        <taxon>Eukaryota</taxon>
        <taxon>Fungi</taxon>
        <taxon>Dikarya</taxon>
        <taxon>Basidiomycota</taxon>
        <taxon>Agaricomycotina</taxon>
        <taxon>Agaricomycetes</taxon>
        <taxon>Agaricomycetidae</taxon>
        <taxon>Atheliales</taxon>
        <taxon>Atheliaceae</taxon>
        <taxon>Athelia</taxon>
    </lineage>
</organism>
<dbReference type="Proteomes" id="UP000076532">
    <property type="component" value="Unassembled WGS sequence"/>
</dbReference>
<proteinExistence type="predicted"/>
<accession>A0A165XUG3</accession>
<evidence type="ECO:0000313" key="2">
    <source>
        <dbReference type="EMBL" id="KZP08910.1"/>
    </source>
</evidence>